<dbReference type="AlphaFoldDB" id="A0A812RT18"/>
<evidence type="ECO:0000313" key="3">
    <source>
        <dbReference type="EMBL" id="CAE7451556.1"/>
    </source>
</evidence>
<comment type="caution">
    <text evidence="3">The sequence shown here is derived from an EMBL/GenBank/DDBJ whole genome shotgun (WGS) entry which is preliminary data.</text>
</comment>
<name>A0A812RT18_9DINO</name>
<keyword evidence="4" id="KW-1185">Reference proteome</keyword>
<feature type="region of interest" description="Disordered" evidence="2">
    <location>
        <begin position="497"/>
        <end position="525"/>
    </location>
</feature>
<sequence length="525" mass="57659">MGSMSLFYCLREVPSGWPLEVVIGAWVHLTAKDWPANVQHGKAALASRLEELWAEEGQEWLAGRGLSKGTREAQLAEVLLQHGLAEAQGCSVTHFTSEGLVRKSGYVPLKFRESFREVWLREGCRELAGRLAAAEAKAETAKRRRLEESSAELQAAMEASARRQELCEARVAELEAAASDKDAELQAVQEERGRLASRLEEVQDEVRALQSERAKREEQCQQLELQVHAAEAAASDQAAQRLAQDQPRNEGDLQSLLIENAVYKDRCEQLKQQLAKAEAEESAKASQIQALAEQKGLYMGRCNQLEQQLFEAKKATFPLSVGPQLHPTDERSSMCSEESWVHLSDPGSVGPVTQSSTSGISVDTSGPHCFMMDATFKAESGVMVSAEELEEGSKILAADGLVVQVASPPKQHQANKTVLLQAGAATLQVTLDHRVVLPDKSTVEASRLRVGQEVMVQGIPTKLTSVDVLLEPVTVWAISFQPDLPVEVFKPSIQSHGHRLKRARRGHRRARSAGSIPRTEGDYED</sequence>
<dbReference type="CDD" id="cd00081">
    <property type="entry name" value="Hint"/>
    <property type="match status" value="1"/>
</dbReference>
<dbReference type="SUPFAM" id="SSF51294">
    <property type="entry name" value="Hedgehog/intein (Hint) domain"/>
    <property type="match status" value="1"/>
</dbReference>
<dbReference type="InterPro" id="IPR036844">
    <property type="entry name" value="Hint_dom_sf"/>
</dbReference>
<proteinExistence type="predicted"/>
<keyword evidence="1" id="KW-0175">Coiled coil</keyword>
<organism evidence="3 4">
    <name type="scientific">Symbiodinium natans</name>
    <dbReference type="NCBI Taxonomy" id="878477"/>
    <lineage>
        <taxon>Eukaryota</taxon>
        <taxon>Sar</taxon>
        <taxon>Alveolata</taxon>
        <taxon>Dinophyceae</taxon>
        <taxon>Suessiales</taxon>
        <taxon>Symbiodiniaceae</taxon>
        <taxon>Symbiodinium</taxon>
    </lineage>
</organism>
<dbReference type="Proteomes" id="UP000604046">
    <property type="component" value="Unassembled WGS sequence"/>
</dbReference>
<protein>
    <submittedName>
        <fullName evidence="3">ANK3 protein</fullName>
    </submittedName>
</protein>
<dbReference type="Gene3D" id="2.170.16.10">
    <property type="entry name" value="Hedgehog/Intein (Hint) domain"/>
    <property type="match status" value="1"/>
</dbReference>
<dbReference type="EMBL" id="CAJNDS010002367">
    <property type="protein sequence ID" value="CAE7451556.1"/>
    <property type="molecule type" value="Genomic_DNA"/>
</dbReference>
<gene>
    <name evidence="3" type="primary">ANK3</name>
    <name evidence="3" type="ORF">SNAT2548_LOCUS24730</name>
</gene>
<dbReference type="OrthoDB" id="441856at2759"/>
<feature type="compositionally biased region" description="Basic residues" evidence="2">
    <location>
        <begin position="497"/>
        <end position="511"/>
    </location>
</feature>
<accession>A0A812RT18</accession>
<evidence type="ECO:0000256" key="1">
    <source>
        <dbReference type="SAM" id="Coils"/>
    </source>
</evidence>
<evidence type="ECO:0000313" key="4">
    <source>
        <dbReference type="Proteomes" id="UP000604046"/>
    </source>
</evidence>
<feature type="coiled-coil region" evidence="1">
    <location>
        <begin position="124"/>
        <end position="294"/>
    </location>
</feature>
<evidence type="ECO:0000256" key="2">
    <source>
        <dbReference type="SAM" id="MobiDB-lite"/>
    </source>
</evidence>
<reference evidence="3" key="1">
    <citation type="submission" date="2021-02" db="EMBL/GenBank/DDBJ databases">
        <authorList>
            <person name="Dougan E. K."/>
            <person name="Rhodes N."/>
            <person name="Thang M."/>
            <person name="Chan C."/>
        </authorList>
    </citation>
    <scope>NUCLEOTIDE SEQUENCE</scope>
</reference>